<proteinExistence type="predicted"/>
<dbReference type="AlphaFoldDB" id="A0A4Q9MES6"/>
<sequence length="390" mass="42034">MNMKAGGLGLMSDCTSRSKRYGSTTNAEVKCRSTAREQGHLRVCWPHSERIGVHFVMKMCSAHDPARTVIDVQPNSEVFVERPEGTAGRSKLFLLEDGVNVSRLGALAKADEYTSVRRYVDDCLQIVTSFSSQSGSPSDAAAYLGWVAAASTGKGTQLVYIVVGCCCGTVGAAVMHAGLACPLAELQAEMRVPSRLDLKDEVGALGAVRPALRGDVDATPKELPQGGCIERCCYKLVVFVSGAILKTEMRRRGRCATGRAFAARCLEGYKCNEGQTKRKERENGIGDAVAKKGELVVVDSGEDRKHSGDSRPDKSQTQTGSTPFPGSRNAHTGPSFISGKKDFCDDNCARWYILWHNQGGSEAGSHFGELLWKTLFATPVNNEKGLDSDL</sequence>
<reference evidence="2" key="1">
    <citation type="submission" date="2019-01" db="EMBL/GenBank/DDBJ databases">
        <title>Draft genome sequences of three monokaryotic isolates of the white-rot basidiomycete fungus Dichomitus squalens.</title>
        <authorList>
            <consortium name="DOE Joint Genome Institute"/>
            <person name="Lopez S.C."/>
            <person name="Andreopoulos B."/>
            <person name="Pangilinan J."/>
            <person name="Lipzen A."/>
            <person name="Riley R."/>
            <person name="Ahrendt S."/>
            <person name="Ng V."/>
            <person name="Barry K."/>
            <person name="Daum C."/>
            <person name="Grigoriev I.V."/>
            <person name="Hilden K.S."/>
            <person name="Makela M.R."/>
            <person name="de Vries R.P."/>
        </authorList>
    </citation>
    <scope>NUCLEOTIDE SEQUENCE [LARGE SCALE GENOMIC DNA]</scope>
    <source>
        <strain evidence="2">OM18370.1</strain>
    </source>
</reference>
<accession>A0A4Q9MES6</accession>
<feature type="region of interest" description="Disordered" evidence="1">
    <location>
        <begin position="300"/>
        <end position="334"/>
    </location>
</feature>
<evidence type="ECO:0000313" key="2">
    <source>
        <dbReference type="EMBL" id="TBU24572.1"/>
    </source>
</evidence>
<feature type="compositionally biased region" description="Polar residues" evidence="1">
    <location>
        <begin position="315"/>
        <end position="332"/>
    </location>
</feature>
<name>A0A4Q9MES6_9APHY</name>
<organism evidence="2">
    <name type="scientific">Dichomitus squalens</name>
    <dbReference type="NCBI Taxonomy" id="114155"/>
    <lineage>
        <taxon>Eukaryota</taxon>
        <taxon>Fungi</taxon>
        <taxon>Dikarya</taxon>
        <taxon>Basidiomycota</taxon>
        <taxon>Agaricomycotina</taxon>
        <taxon>Agaricomycetes</taxon>
        <taxon>Polyporales</taxon>
        <taxon>Polyporaceae</taxon>
        <taxon>Dichomitus</taxon>
    </lineage>
</organism>
<dbReference type="Proteomes" id="UP000292957">
    <property type="component" value="Unassembled WGS sequence"/>
</dbReference>
<dbReference type="EMBL" id="ML143477">
    <property type="protein sequence ID" value="TBU24572.1"/>
    <property type="molecule type" value="Genomic_DNA"/>
</dbReference>
<gene>
    <name evidence="2" type="ORF">BD311DRAFT_857392</name>
</gene>
<feature type="compositionally biased region" description="Basic and acidic residues" evidence="1">
    <location>
        <begin position="301"/>
        <end position="314"/>
    </location>
</feature>
<evidence type="ECO:0000256" key="1">
    <source>
        <dbReference type="SAM" id="MobiDB-lite"/>
    </source>
</evidence>
<protein>
    <submittedName>
        <fullName evidence="2">Uncharacterized protein</fullName>
    </submittedName>
</protein>